<name>A0AB37URU0_9CYAN</name>
<comment type="caution">
    <text evidence="2">The sequence shown here is derived from an EMBL/GenBank/DDBJ whole genome shotgun (WGS) entry which is preliminary data.</text>
</comment>
<dbReference type="EMBL" id="RSCK01000003">
    <property type="protein sequence ID" value="RUT14102.1"/>
    <property type="molecule type" value="Genomic_DNA"/>
</dbReference>
<evidence type="ECO:0000313" key="2">
    <source>
        <dbReference type="EMBL" id="RUT14102.1"/>
    </source>
</evidence>
<protein>
    <submittedName>
        <fullName evidence="2">Uncharacterized protein</fullName>
    </submittedName>
</protein>
<accession>A0AB37URU0</accession>
<organism evidence="2 3">
    <name type="scientific">Chroococcidiopsis cubana SAG 39.79</name>
    <dbReference type="NCBI Taxonomy" id="388085"/>
    <lineage>
        <taxon>Bacteria</taxon>
        <taxon>Bacillati</taxon>
        <taxon>Cyanobacteriota</taxon>
        <taxon>Cyanophyceae</taxon>
        <taxon>Chroococcidiopsidales</taxon>
        <taxon>Chroococcidiopsidaceae</taxon>
        <taxon>Chroococcidiopsis</taxon>
    </lineage>
</organism>
<gene>
    <name evidence="2" type="ORF">DSM107010_05850</name>
</gene>
<feature type="coiled-coil region" evidence="1">
    <location>
        <begin position="135"/>
        <end position="198"/>
    </location>
</feature>
<evidence type="ECO:0000256" key="1">
    <source>
        <dbReference type="SAM" id="Coils"/>
    </source>
</evidence>
<dbReference type="Proteomes" id="UP000282574">
    <property type="component" value="Unassembled WGS sequence"/>
</dbReference>
<evidence type="ECO:0000313" key="3">
    <source>
        <dbReference type="Proteomes" id="UP000282574"/>
    </source>
</evidence>
<sequence>MNDSDSIPEETALEIFALAARLHEENNRGYSLSELQQIAAEAGISPECVERAVRETQSRQISQDDCQKTAKPQVPWLKGIHATTSGLLLFLCLAPILWDISHTFYLAISRDIDPDNNLEQLQQKNSDLKKTFILNNLKREEIRRMKAQIEALQTQIDAAERSYDIYVASLPQQTSRWNQSQKVKNNRLVANLNGLQAERYRLIIELRQQKTASPQAVNFEIENFIKQLKQLN</sequence>
<proteinExistence type="predicted"/>
<keyword evidence="3" id="KW-1185">Reference proteome</keyword>
<reference evidence="2 3" key="1">
    <citation type="journal article" date="2019" name="Genome Biol. Evol.">
        <title>Day and night: Metabolic profiles and evolutionary relationships of six axenic non-marine cyanobacteria.</title>
        <authorList>
            <person name="Will S.E."/>
            <person name="Henke P."/>
            <person name="Boedeker C."/>
            <person name="Huang S."/>
            <person name="Brinkmann H."/>
            <person name="Rohde M."/>
            <person name="Jarek M."/>
            <person name="Friedl T."/>
            <person name="Seufert S."/>
            <person name="Schumacher M."/>
            <person name="Overmann J."/>
            <person name="Neumann-Schaal M."/>
            <person name="Petersen J."/>
        </authorList>
    </citation>
    <scope>NUCLEOTIDE SEQUENCE [LARGE SCALE GENOMIC DNA]</scope>
    <source>
        <strain evidence="2 3">SAG 39.79</strain>
    </source>
</reference>
<keyword evidence="1" id="KW-0175">Coiled coil</keyword>
<dbReference type="AlphaFoldDB" id="A0AB37URU0"/>
<dbReference type="RefSeq" id="WP_106166021.1">
    <property type="nucleotide sequence ID" value="NZ_JAVKZF010000005.1"/>
</dbReference>